<gene>
    <name evidence="2" type="ORF">WJX84_011852</name>
</gene>
<feature type="compositionally biased region" description="Basic and acidic residues" evidence="1">
    <location>
        <begin position="362"/>
        <end position="382"/>
    </location>
</feature>
<evidence type="ECO:0000313" key="3">
    <source>
        <dbReference type="Proteomes" id="UP001485043"/>
    </source>
</evidence>
<feature type="compositionally biased region" description="Basic and acidic residues" evidence="1">
    <location>
        <begin position="1057"/>
        <end position="1068"/>
    </location>
</feature>
<feature type="compositionally biased region" description="Polar residues" evidence="1">
    <location>
        <begin position="19"/>
        <end position="29"/>
    </location>
</feature>
<feature type="compositionally biased region" description="Low complexity" evidence="1">
    <location>
        <begin position="224"/>
        <end position="238"/>
    </location>
</feature>
<feature type="compositionally biased region" description="Basic residues" evidence="1">
    <location>
        <begin position="1069"/>
        <end position="1078"/>
    </location>
</feature>
<evidence type="ECO:0000256" key="1">
    <source>
        <dbReference type="SAM" id="MobiDB-lite"/>
    </source>
</evidence>
<feature type="compositionally biased region" description="Low complexity" evidence="1">
    <location>
        <begin position="290"/>
        <end position="300"/>
    </location>
</feature>
<feature type="region of interest" description="Disordered" evidence="1">
    <location>
        <begin position="274"/>
        <end position="426"/>
    </location>
</feature>
<feature type="compositionally biased region" description="Low complexity" evidence="1">
    <location>
        <begin position="548"/>
        <end position="567"/>
    </location>
</feature>
<feature type="compositionally biased region" description="Polar residues" evidence="1">
    <location>
        <begin position="459"/>
        <end position="468"/>
    </location>
</feature>
<evidence type="ECO:0000313" key="2">
    <source>
        <dbReference type="EMBL" id="KAK9863352.1"/>
    </source>
</evidence>
<feature type="compositionally biased region" description="Basic residues" evidence="1">
    <location>
        <begin position="867"/>
        <end position="975"/>
    </location>
</feature>
<dbReference type="Proteomes" id="UP001485043">
    <property type="component" value="Unassembled WGS sequence"/>
</dbReference>
<feature type="region of interest" description="Disordered" evidence="1">
    <location>
        <begin position="1"/>
        <end position="194"/>
    </location>
</feature>
<organism evidence="2 3">
    <name type="scientific">Apatococcus fuscideae</name>
    <dbReference type="NCBI Taxonomy" id="2026836"/>
    <lineage>
        <taxon>Eukaryota</taxon>
        <taxon>Viridiplantae</taxon>
        <taxon>Chlorophyta</taxon>
        <taxon>core chlorophytes</taxon>
        <taxon>Trebouxiophyceae</taxon>
        <taxon>Chlorellales</taxon>
        <taxon>Chlorellaceae</taxon>
        <taxon>Apatococcus</taxon>
    </lineage>
</organism>
<sequence length="1078" mass="117103">MQGRQQQSSPWAGRPAWQGAQQQSLDQQFTPPPSQPKPLGARPQFPQQQQQQQQGFGPNQGLLFGGAPPPPSGNFSSGPAPSPMHPGSAQAHPGPPAAPHSPAPPFHQPQQQGPSGLQYGAQTPGHAPQGMGPPPTPQHPQHQQQQAMQQPQPQQGGGGGMGMGQGQGGPGEGQGGEGSMSQDDWNRMSPEEQAQYWQQWEAYYNAWQQPSEPSPSPYADPYHPQQQPTQFGAQPQWQAGQYGTQGTSQYEPGSIQAYAAAYAQQNQQPQAAYAMGPGVEGLPGMPPPAAAAAPYGPPYGQVQRPQYMRPAGEPPRPPFGAPPGMPPGMMGMDEQPQRKSTIPEWLRADVARLASLTPASAQEKRDDREEESKDAVKPRRFTEAAGSRWSGGDQRPAHGSGLKVEAVDSSEEEGDPDEARKMQQNNEMKKSLTAILVQVTDSMFEVIGQEAYDEVMGQSKASLASTGGSVKLADPGGSEADSQEAGGDVLGLGYMSGEESDGTEGAGRRPASAAPGPPAEPIALEAEAMQPLSAAREAAPEITEEEQAPPTADDTTANAEDAQQAAPIEPGLLKDSYELGDRVWYLMRDGSREPAKVDSVDRTVQPPSYGVVLGKIGSVRETEAIRLRAMTAAEEAAAEAELARLPAPADEEAAAGEPEAQGPVAFKLATKAKSLPLAEPVFPAPRLPSPPLQLDPEPESPAVKASSSQAAKPGKEGIVKQAKGSSGSRWEKIPGQDVEDRSKDRLQEAEKVKDRKIVRGTAEDPSKGKDKDSKPGKEKVGKAAKPSKDKEEKEAGRDKARDSKGDKNQDKERGREQSPHKVKKDDTVSKSKRKRSHSRSPFRSPGRHRKSSPDDRKRSRRSASPPARRRSPSRSRSRDRGRRRVSRSPSRRRSVRSRSRSRRRSRTPSRRRRSRSPSRRRRSRTPPRRRSRSPVRARRRDPRSPSRSRRRRSPTPPSRHRRRSHTRSPVRRHVSRSPSRDRRASRRSLTPSRSPSRSHRRRSKSRDRRHASPSVSPRKRSRSPEAARSPEPTLKSGSGGKAHKASNGDKAATSSKDASKHAGKDTQKSSKRSSRKDT</sequence>
<keyword evidence="3" id="KW-1185">Reference proteome</keyword>
<feature type="compositionally biased region" description="Basic residues" evidence="1">
    <location>
        <begin position="996"/>
        <end position="1021"/>
    </location>
</feature>
<feature type="compositionally biased region" description="Polar residues" evidence="1">
    <location>
        <begin position="239"/>
        <end position="250"/>
    </location>
</feature>
<feature type="compositionally biased region" description="Low complexity" evidence="1">
    <location>
        <begin position="139"/>
        <end position="154"/>
    </location>
</feature>
<feature type="compositionally biased region" description="Low complexity" evidence="1">
    <location>
        <begin position="635"/>
        <end position="648"/>
    </location>
</feature>
<proteinExistence type="predicted"/>
<accession>A0AAW1T0V8</accession>
<feature type="compositionally biased region" description="Gly residues" evidence="1">
    <location>
        <begin position="155"/>
        <end position="178"/>
    </location>
</feature>
<feature type="compositionally biased region" description="Low complexity" evidence="1">
    <location>
        <begin position="43"/>
        <end position="66"/>
    </location>
</feature>
<feature type="region of interest" description="Disordered" evidence="1">
    <location>
        <begin position="207"/>
        <end position="250"/>
    </location>
</feature>
<dbReference type="EMBL" id="JALJOV010000484">
    <property type="protein sequence ID" value="KAK9863352.1"/>
    <property type="molecule type" value="Genomic_DNA"/>
</dbReference>
<feature type="compositionally biased region" description="Polar residues" evidence="1">
    <location>
        <begin position="1"/>
        <end position="10"/>
    </location>
</feature>
<feature type="region of interest" description="Disordered" evidence="1">
    <location>
        <begin position="680"/>
        <end position="1078"/>
    </location>
</feature>
<feature type="compositionally biased region" description="Basic residues" evidence="1">
    <location>
        <begin position="830"/>
        <end position="850"/>
    </location>
</feature>
<feature type="compositionally biased region" description="Pro residues" evidence="1">
    <location>
        <begin position="312"/>
        <end position="326"/>
    </location>
</feature>
<comment type="caution">
    <text evidence="2">The sequence shown here is derived from an EMBL/GenBank/DDBJ whole genome shotgun (WGS) entry which is preliminary data.</text>
</comment>
<dbReference type="AlphaFoldDB" id="A0AAW1T0V8"/>
<feature type="compositionally biased region" description="Basic and acidic residues" evidence="1">
    <location>
        <begin position="729"/>
        <end position="829"/>
    </location>
</feature>
<feature type="compositionally biased region" description="Low complexity" evidence="1">
    <location>
        <begin position="73"/>
        <end position="92"/>
    </location>
</feature>
<reference evidence="2 3" key="1">
    <citation type="journal article" date="2024" name="Nat. Commun.">
        <title>Phylogenomics reveals the evolutionary origins of lichenization in chlorophyte algae.</title>
        <authorList>
            <person name="Puginier C."/>
            <person name="Libourel C."/>
            <person name="Otte J."/>
            <person name="Skaloud P."/>
            <person name="Haon M."/>
            <person name="Grisel S."/>
            <person name="Petersen M."/>
            <person name="Berrin J.G."/>
            <person name="Delaux P.M."/>
            <person name="Dal Grande F."/>
            <person name="Keller J."/>
        </authorList>
    </citation>
    <scope>NUCLEOTIDE SEQUENCE [LARGE SCALE GENOMIC DNA]</scope>
    <source>
        <strain evidence="2 3">SAG 2523</strain>
    </source>
</reference>
<feature type="region of interest" description="Disordered" evidence="1">
    <location>
        <begin position="635"/>
        <end position="667"/>
    </location>
</feature>
<protein>
    <submittedName>
        <fullName evidence="2">Uncharacterized protein</fullName>
    </submittedName>
</protein>
<feature type="region of interest" description="Disordered" evidence="1">
    <location>
        <begin position="458"/>
        <end position="573"/>
    </location>
</feature>
<name>A0AAW1T0V8_9CHLO</name>
<feature type="compositionally biased region" description="Pro residues" evidence="1">
    <location>
        <begin position="93"/>
        <end position="107"/>
    </location>
</feature>
<feature type="compositionally biased region" description="Pro residues" evidence="1">
    <location>
        <begin position="682"/>
        <end position="693"/>
    </location>
</feature>